<evidence type="ECO:0000256" key="5">
    <source>
        <dbReference type="SAM" id="Coils"/>
    </source>
</evidence>
<dbReference type="Pfam" id="PF07587">
    <property type="entry name" value="PSD1"/>
    <property type="match status" value="2"/>
</dbReference>
<dbReference type="PROSITE" id="PS51257">
    <property type="entry name" value="PROKAR_LIPOPROTEIN"/>
    <property type="match status" value="1"/>
</dbReference>
<proteinExistence type="predicted"/>
<sequence>MPRTTLPALLLLGACASSGRGAEPPKGAPPPAVEFARDVQPILAKHCVSCHGPDKQRGGLRLDRSADALKGGDSGKALVPGKPAESLLLKKLMIEDAQERMPPNRDPLTSEQIRVLTAWVEAGAKWPAVENAADKHWAFQPVKRSVVPEAPNTKTRNAIDAFVAAKLSASGLSLSPEADRRVLIRRLKFDLLGLPPTPEEVEAFVADKDANAYEKLVDKYLASPHYGERWARHWLDVVRFAESNGFETNQFRPNAWHYRDYVIKALNDDKPYDQFVKEQLAGDTLGADAATGFIVGGAWDEVKSPDLTLTLNQRADELHDMIGTTGSAFLGLTVACARCHAHKFDPISQLDYYRIKAVFAGVQHGERPVRTGDAVTRAKEADRLRAQLAELEAKVAALEPLADPAATDARRVPVNARLNTERFKPVRAKFVRFVTFETNSVEPCLDELEVFSFGSKPVNVALASNGAKATSSGDYPGSPNIHSLPFINDGKYGNGRSWISNKSGRGWVELELAEPVVIDRVAWARDREGKYTDRVPTRYRIDVSTDHESWVVVASSDDRAPFAEGASAVPNGLTATDRAAWVKLTQQITTLRKRIEELVRGQMAYAGRLMAPEVTHRLHRGDATQQKEVVGPGALGELGPKLTIPESATDAERRAALAKWITDPAHPLTARVMVNRLWQHHFGTGIVDTPSDFGRNGGKPTHPELLDWLASELVTPSGGEEPLPNPSPKRRGAEGKEDSAPPSFLGKGVGGLGSSNPWSLKHIHRLIVTSATYRQTSSANDAGLAKDAQTRLLWRYPPQRIEAEPLRDAVLFVSGKLDLKMGGPGFDLFEPNGNYVKVYTPKKQFGPAEFRRMVYQQKPRMQLDDTFGVFDCPDAGQIAPKRNVSITPLQALNLLNSEFMLQQAGYFAERITKDAGADPGAQVKRAFLLAFQRPPTDKELAAATKLVKEHGLTALCRAVLNANEFVFVD</sequence>
<gene>
    <name evidence="9" type="ORF">SOIL9_05560</name>
</gene>
<evidence type="ECO:0000256" key="2">
    <source>
        <dbReference type="ARBA" id="ARBA00022723"/>
    </source>
</evidence>
<dbReference type="Gene3D" id="2.60.120.260">
    <property type="entry name" value="Galactose-binding domain-like"/>
    <property type="match status" value="1"/>
</dbReference>
<dbReference type="InterPro" id="IPR009056">
    <property type="entry name" value="Cyt_c-like_dom"/>
</dbReference>
<feature type="coiled-coil region" evidence="5">
    <location>
        <begin position="374"/>
        <end position="401"/>
    </location>
</feature>
<keyword evidence="3 4" id="KW-0408">Iron</keyword>
<evidence type="ECO:0000256" key="6">
    <source>
        <dbReference type="SAM" id="MobiDB-lite"/>
    </source>
</evidence>
<dbReference type="Pfam" id="PF07635">
    <property type="entry name" value="PSCyt1"/>
    <property type="match status" value="1"/>
</dbReference>
<dbReference type="GO" id="GO:0020037">
    <property type="term" value="F:heme binding"/>
    <property type="evidence" value="ECO:0007669"/>
    <property type="project" value="InterPro"/>
</dbReference>
<dbReference type="KEGG" id="gms:SOIL9_05560"/>
<dbReference type="RefSeq" id="WP_232069839.1">
    <property type="nucleotide sequence ID" value="NZ_LR593886.1"/>
</dbReference>
<reference evidence="9 10" key="1">
    <citation type="submission" date="2019-05" db="EMBL/GenBank/DDBJ databases">
        <authorList>
            <consortium name="Science for Life Laboratories"/>
        </authorList>
    </citation>
    <scope>NUCLEOTIDE SEQUENCE [LARGE SCALE GENOMIC DNA]</scope>
    <source>
        <strain evidence="9">Soil9</strain>
    </source>
</reference>
<dbReference type="SUPFAM" id="SSF49785">
    <property type="entry name" value="Galactose-binding domain-like"/>
    <property type="match status" value="1"/>
</dbReference>
<dbReference type="InterPro" id="IPR011429">
    <property type="entry name" value="Cyt_c_Planctomycete-type"/>
</dbReference>
<evidence type="ECO:0000313" key="9">
    <source>
        <dbReference type="EMBL" id="VTR97759.1"/>
    </source>
</evidence>
<dbReference type="EMBL" id="LR593886">
    <property type="protein sequence ID" value="VTR97759.1"/>
    <property type="molecule type" value="Genomic_DNA"/>
</dbReference>
<keyword evidence="5" id="KW-0175">Coiled coil</keyword>
<dbReference type="Gene3D" id="1.10.760.10">
    <property type="entry name" value="Cytochrome c-like domain"/>
    <property type="match status" value="1"/>
</dbReference>
<dbReference type="PANTHER" id="PTHR35889">
    <property type="entry name" value="CYCLOINULO-OLIGOSACCHARIDE FRUCTANOTRANSFERASE-RELATED"/>
    <property type="match status" value="1"/>
</dbReference>
<dbReference type="PROSITE" id="PS50022">
    <property type="entry name" value="FA58C_3"/>
    <property type="match status" value="1"/>
</dbReference>
<dbReference type="PANTHER" id="PTHR35889:SF3">
    <property type="entry name" value="F-BOX DOMAIN-CONTAINING PROTEIN"/>
    <property type="match status" value="1"/>
</dbReference>
<evidence type="ECO:0000313" key="10">
    <source>
        <dbReference type="Proteomes" id="UP000464178"/>
    </source>
</evidence>
<evidence type="ECO:0000259" key="7">
    <source>
        <dbReference type="PROSITE" id="PS50022"/>
    </source>
</evidence>
<accession>A0A6P2D9A6</accession>
<name>A0A6P2D9A6_9BACT</name>
<dbReference type="Pfam" id="PF07583">
    <property type="entry name" value="PSCyt2"/>
    <property type="match status" value="1"/>
</dbReference>
<dbReference type="InterPro" id="IPR022655">
    <property type="entry name" value="DUF1553"/>
</dbReference>
<organism evidence="9 10">
    <name type="scientific">Gemmata massiliana</name>
    <dbReference type="NCBI Taxonomy" id="1210884"/>
    <lineage>
        <taxon>Bacteria</taxon>
        <taxon>Pseudomonadati</taxon>
        <taxon>Planctomycetota</taxon>
        <taxon>Planctomycetia</taxon>
        <taxon>Gemmatales</taxon>
        <taxon>Gemmataceae</taxon>
        <taxon>Gemmata</taxon>
    </lineage>
</organism>
<dbReference type="AlphaFoldDB" id="A0A6P2D9A6"/>
<keyword evidence="10" id="KW-1185">Reference proteome</keyword>
<dbReference type="GO" id="GO:0009055">
    <property type="term" value="F:electron transfer activity"/>
    <property type="evidence" value="ECO:0007669"/>
    <property type="project" value="InterPro"/>
</dbReference>
<dbReference type="InterPro" id="IPR008979">
    <property type="entry name" value="Galactose-bd-like_sf"/>
</dbReference>
<evidence type="ECO:0008006" key="11">
    <source>
        <dbReference type="Google" id="ProtNLM"/>
    </source>
</evidence>
<feature type="domain" description="F5/8 type C" evidence="7">
    <location>
        <begin position="455"/>
        <end position="550"/>
    </location>
</feature>
<dbReference type="GO" id="GO:0046872">
    <property type="term" value="F:metal ion binding"/>
    <property type="evidence" value="ECO:0007669"/>
    <property type="project" value="UniProtKB-KW"/>
</dbReference>
<evidence type="ECO:0000259" key="8">
    <source>
        <dbReference type="PROSITE" id="PS51007"/>
    </source>
</evidence>
<dbReference type="InterPro" id="IPR036909">
    <property type="entry name" value="Cyt_c-like_dom_sf"/>
</dbReference>
<feature type="domain" description="Cytochrome c" evidence="8">
    <location>
        <begin position="34"/>
        <end position="124"/>
    </location>
</feature>
<evidence type="ECO:0000256" key="3">
    <source>
        <dbReference type="ARBA" id="ARBA00023004"/>
    </source>
</evidence>
<evidence type="ECO:0000256" key="4">
    <source>
        <dbReference type="PROSITE-ProRule" id="PRU00433"/>
    </source>
</evidence>
<protein>
    <recommendedName>
        <fullName evidence="11">Cytochrome c domain-containing protein</fullName>
    </recommendedName>
</protein>
<dbReference type="InterPro" id="IPR000421">
    <property type="entry name" value="FA58C"/>
</dbReference>
<dbReference type="SUPFAM" id="SSF46626">
    <property type="entry name" value="Cytochrome c"/>
    <property type="match status" value="1"/>
</dbReference>
<dbReference type="Proteomes" id="UP000464178">
    <property type="component" value="Chromosome"/>
</dbReference>
<evidence type="ECO:0000256" key="1">
    <source>
        <dbReference type="ARBA" id="ARBA00022617"/>
    </source>
</evidence>
<keyword evidence="2 4" id="KW-0479">Metal-binding</keyword>
<feature type="region of interest" description="Disordered" evidence="6">
    <location>
        <begin position="715"/>
        <end position="748"/>
    </location>
</feature>
<dbReference type="PROSITE" id="PS51007">
    <property type="entry name" value="CYTC"/>
    <property type="match status" value="1"/>
</dbReference>
<dbReference type="InterPro" id="IPR011444">
    <property type="entry name" value="DUF1549"/>
</dbReference>
<keyword evidence="1 4" id="KW-0349">Heme</keyword>